<dbReference type="AlphaFoldDB" id="A0A1B6CR55"/>
<dbReference type="EMBL" id="GEDC01021427">
    <property type="protein sequence ID" value="JAS15871.1"/>
    <property type="molecule type" value="Transcribed_RNA"/>
</dbReference>
<evidence type="ECO:0000313" key="4">
    <source>
        <dbReference type="EMBL" id="JAS15871.1"/>
    </source>
</evidence>
<dbReference type="PANTHER" id="PTHR11559">
    <property type="entry name" value="CARBOXYLESTERASE"/>
    <property type="match status" value="1"/>
</dbReference>
<dbReference type="Gene3D" id="3.40.50.1820">
    <property type="entry name" value="alpha/beta hydrolase"/>
    <property type="match status" value="1"/>
</dbReference>
<feature type="domain" description="Carboxylesterase type B" evidence="3">
    <location>
        <begin position="19"/>
        <end position="547"/>
    </location>
</feature>
<dbReference type="InterPro" id="IPR029058">
    <property type="entry name" value="AB_hydrolase_fold"/>
</dbReference>
<organism evidence="4">
    <name type="scientific">Clastoptera arizonana</name>
    <name type="common">Arizona spittle bug</name>
    <dbReference type="NCBI Taxonomy" id="38151"/>
    <lineage>
        <taxon>Eukaryota</taxon>
        <taxon>Metazoa</taxon>
        <taxon>Ecdysozoa</taxon>
        <taxon>Arthropoda</taxon>
        <taxon>Hexapoda</taxon>
        <taxon>Insecta</taxon>
        <taxon>Pterygota</taxon>
        <taxon>Neoptera</taxon>
        <taxon>Paraneoptera</taxon>
        <taxon>Hemiptera</taxon>
        <taxon>Auchenorrhyncha</taxon>
        <taxon>Cercopoidea</taxon>
        <taxon>Clastopteridae</taxon>
        <taxon>Clastoptera</taxon>
    </lineage>
</organism>
<keyword evidence="1" id="KW-0325">Glycoprotein</keyword>
<dbReference type="Pfam" id="PF00135">
    <property type="entry name" value="COesterase"/>
    <property type="match status" value="1"/>
</dbReference>
<sequence>MYWQLNLMLFVCYIHCQDQPIIPTTCGTVQGVYLQSRNGRTFSAFFGIPFAKPPIGELRFEPPQPVIDCPVFINASVEGPQCLQPNYNFPLINQEYVGSEDCLNLNIYTPNVTTDDLLPVMVYLYEGSWVLNGNSKQLHGPEYFMDEDIVLVVPNNRLHIFGYMSTEDYVVPGNMALKDQVAALQYVQDNIKFFNGDPDRVTIFGESAGASTTNLHMRSSLSKGLFKQGISQSGTASSAYSIIGVGTSLNFTKSIAARVNCDNADTQQLVNCLRTIDAENLTKEHMNFLFSQPEARALFRPVIEQKDVPGAFLTKSSLLTTTSYRWMTGFTTKDIAYKYGGFAKQGIDKVLSLYDKNWDTVGPITLLLDDTSSDPVGVAEKVRKYYFQDDPITKEKRDEITDMYTNFFVTNPMILDIRNNFGKTFVYQFDHLGEYTRAYGYGLPKNESFGSAVHEDDLIYLFPLNYVFPDLKFNDIDLNISKLMVKLWVNFATYGNPTPEKISQDPQNPNDDKIKWTPFGFRSKYLLIETNKLSMKRDLLKDQYKFWTSLKVTDKLRSNFDSRGFLINKPPTK</sequence>
<name>A0A1B6CR55_9HEMI</name>
<protein>
    <recommendedName>
        <fullName evidence="3">Carboxylesterase type B domain-containing protein</fullName>
    </recommendedName>
</protein>
<dbReference type="InterPro" id="IPR002018">
    <property type="entry name" value="CarbesteraseB"/>
</dbReference>
<reference evidence="4" key="1">
    <citation type="submission" date="2015-12" db="EMBL/GenBank/DDBJ databases">
        <title>De novo transcriptome assembly of four potential Pierce s Disease insect vectors from Arizona vineyards.</title>
        <authorList>
            <person name="Tassone E.E."/>
        </authorList>
    </citation>
    <scope>NUCLEOTIDE SEQUENCE</scope>
</reference>
<dbReference type="InterPro" id="IPR050309">
    <property type="entry name" value="Type-B_Carboxylest/Lipase"/>
</dbReference>
<keyword evidence="2" id="KW-0732">Signal</keyword>
<evidence type="ECO:0000256" key="2">
    <source>
        <dbReference type="SAM" id="SignalP"/>
    </source>
</evidence>
<feature type="chain" id="PRO_5008580579" description="Carboxylesterase type B domain-containing protein" evidence="2">
    <location>
        <begin position="17"/>
        <end position="573"/>
    </location>
</feature>
<accession>A0A1B6CR55</accession>
<evidence type="ECO:0000256" key="1">
    <source>
        <dbReference type="ARBA" id="ARBA00023180"/>
    </source>
</evidence>
<feature type="signal peptide" evidence="2">
    <location>
        <begin position="1"/>
        <end position="16"/>
    </location>
</feature>
<evidence type="ECO:0000259" key="3">
    <source>
        <dbReference type="Pfam" id="PF00135"/>
    </source>
</evidence>
<proteinExistence type="predicted"/>
<dbReference type="SUPFAM" id="SSF53474">
    <property type="entry name" value="alpha/beta-Hydrolases"/>
    <property type="match status" value="1"/>
</dbReference>
<gene>
    <name evidence="4" type="ORF">g.35582</name>
</gene>